<evidence type="ECO:0000313" key="10">
    <source>
        <dbReference type="Proteomes" id="UP000325606"/>
    </source>
</evidence>
<gene>
    <name evidence="9" type="ORF">F5I99_04120</name>
</gene>
<dbReference type="PANTHER" id="PTHR11705">
    <property type="entry name" value="PROTEASE FAMILY M14 CARBOXYPEPTIDASE A,B"/>
    <property type="match status" value="1"/>
</dbReference>
<evidence type="ECO:0000259" key="8">
    <source>
        <dbReference type="PROSITE" id="PS52035"/>
    </source>
</evidence>
<keyword evidence="3" id="KW-0645">Protease</keyword>
<evidence type="ECO:0000313" key="9">
    <source>
        <dbReference type="EMBL" id="QEW05738.1"/>
    </source>
</evidence>
<proteinExistence type="inferred from homology"/>
<dbReference type="GO" id="GO:0006508">
    <property type="term" value="P:proteolysis"/>
    <property type="evidence" value="ECO:0007669"/>
    <property type="project" value="UniProtKB-KW"/>
</dbReference>
<evidence type="ECO:0000256" key="3">
    <source>
        <dbReference type="ARBA" id="ARBA00022670"/>
    </source>
</evidence>
<dbReference type="Pfam" id="PF00246">
    <property type="entry name" value="Peptidase_M14"/>
    <property type="match status" value="1"/>
</dbReference>
<dbReference type="GO" id="GO:0008270">
    <property type="term" value="F:zinc ion binding"/>
    <property type="evidence" value="ECO:0007669"/>
    <property type="project" value="InterPro"/>
</dbReference>
<evidence type="ECO:0000256" key="1">
    <source>
        <dbReference type="ARBA" id="ARBA00001947"/>
    </source>
</evidence>
<dbReference type="Gene3D" id="3.40.630.10">
    <property type="entry name" value="Zn peptidases"/>
    <property type="match status" value="1"/>
</dbReference>
<organism evidence="9 10">
    <name type="scientific">Nitrincola iocasae</name>
    <dbReference type="NCBI Taxonomy" id="2614693"/>
    <lineage>
        <taxon>Bacteria</taxon>
        <taxon>Pseudomonadati</taxon>
        <taxon>Pseudomonadota</taxon>
        <taxon>Gammaproteobacteria</taxon>
        <taxon>Oceanospirillales</taxon>
        <taxon>Oceanospirillaceae</taxon>
        <taxon>Nitrincola</taxon>
    </lineage>
</organism>
<dbReference type="EMBL" id="CP044222">
    <property type="protein sequence ID" value="QEW05738.1"/>
    <property type="molecule type" value="Genomic_DNA"/>
</dbReference>
<name>A0A5J6LBS8_9GAMM</name>
<evidence type="ECO:0000256" key="4">
    <source>
        <dbReference type="ARBA" id="ARBA00022801"/>
    </source>
</evidence>
<keyword evidence="6" id="KW-0482">Metalloprotease</keyword>
<dbReference type="PROSITE" id="PS51257">
    <property type="entry name" value="PROKAR_LIPOPROTEIN"/>
    <property type="match status" value="1"/>
</dbReference>
<reference evidence="9 10" key="1">
    <citation type="submission" date="2019-09" db="EMBL/GenBank/DDBJ databases">
        <title>Nitrincola iocasae sp. nov., a bacterium isolated from the sediment collected at a cold seep field in South China Sea.</title>
        <authorList>
            <person name="Zhang H."/>
            <person name="Wang H."/>
            <person name="Li C."/>
        </authorList>
    </citation>
    <scope>NUCLEOTIDE SEQUENCE [LARGE SCALE GENOMIC DNA]</scope>
    <source>
        <strain evidence="9 10">KXZD1103</strain>
    </source>
</reference>
<protein>
    <submittedName>
        <fullName evidence="9">Murein peptide amidase A</fullName>
    </submittedName>
</protein>
<comment type="similarity">
    <text evidence="2 7">Belongs to the peptidase M14 family.</text>
</comment>
<evidence type="ECO:0000256" key="2">
    <source>
        <dbReference type="ARBA" id="ARBA00005988"/>
    </source>
</evidence>
<comment type="caution">
    <text evidence="7">Lacks conserved residue(s) required for the propagation of feature annotation.</text>
</comment>
<dbReference type="AlphaFoldDB" id="A0A5J6LBS8"/>
<keyword evidence="5" id="KW-0862">Zinc</keyword>
<evidence type="ECO:0000256" key="6">
    <source>
        <dbReference type="ARBA" id="ARBA00023049"/>
    </source>
</evidence>
<evidence type="ECO:0000256" key="5">
    <source>
        <dbReference type="ARBA" id="ARBA00022833"/>
    </source>
</evidence>
<keyword evidence="10" id="KW-1185">Reference proteome</keyword>
<dbReference type="InterPro" id="IPR000834">
    <property type="entry name" value="Peptidase_M14"/>
</dbReference>
<dbReference type="GO" id="GO:0004181">
    <property type="term" value="F:metallocarboxypeptidase activity"/>
    <property type="evidence" value="ECO:0007669"/>
    <property type="project" value="InterPro"/>
</dbReference>
<dbReference type="PROSITE" id="PS52035">
    <property type="entry name" value="PEPTIDASE_M14"/>
    <property type="match status" value="1"/>
</dbReference>
<keyword evidence="4" id="KW-0378">Hydrolase</keyword>
<sequence>MLFYRYRLMFSLILLPVVLSGCSLITSKPICPENTKSIEQGIAGYSTNGQPIHYTRIGCGPQTTLVYGAIHGNEPASATLTELLIEKLEQLPDNWFYHHRVIAIPIVNPDGLHANTRANARGVDPNRNFPTQNRINNHQFGMRALSEPESQTLVNITKSFPPDRILSIHQPLACIDHDGPAIQVSRAIARHTDLPICNLGARPGSHGSYAGVERHIPIVTFEMRSQDHLLKPGQIWQLYGKAILAGITYPQAPPDL</sequence>
<dbReference type="KEGG" id="nik:F5I99_04120"/>
<feature type="domain" description="Peptidase M14" evidence="8">
    <location>
        <begin position="15"/>
        <end position="256"/>
    </location>
</feature>
<evidence type="ECO:0000256" key="7">
    <source>
        <dbReference type="PROSITE-ProRule" id="PRU01379"/>
    </source>
</evidence>
<accession>A0A5J6LBS8</accession>
<comment type="cofactor">
    <cofactor evidence="1">
        <name>Zn(2+)</name>
        <dbReference type="ChEBI" id="CHEBI:29105"/>
    </cofactor>
</comment>
<dbReference type="SUPFAM" id="SSF53187">
    <property type="entry name" value="Zn-dependent exopeptidases"/>
    <property type="match status" value="1"/>
</dbReference>
<dbReference type="GO" id="GO:0005615">
    <property type="term" value="C:extracellular space"/>
    <property type="evidence" value="ECO:0007669"/>
    <property type="project" value="TreeGrafter"/>
</dbReference>
<dbReference type="PANTHER" id="PTHR11705:SF143">
    <property type="entry name" value="SLL0236 PROTEIN"/>
    <property type="match status" value="1"/>
</dbReference>
<dbReference type="Proteomes" id="UP000325606">
    <property type="component" value="Chromosome"/>
</dbReference>